<evidence type="ECO:0000256" key="1">
    <source>
        <dbReference type="SAM" id="MobiDB-lite"/>
    </source>
</evidence>
<evidence type="ECO:0000313" key="3">
    <source>
        <dbReference type="Proteomes" id="UP001189429"/>
    </source>
</evidence>
<protein>
    <recommendedName>
        <fullName evidence="4">RNase H type-1 domain-containing protein</fullName>
    </recommendedName>
</protein>
<keyword evidence="3" id="KW-1185">Reference proteome</keyword>
<dbReference type="InterPro" id="IPR052055">
    <property type="entry name" value="Hepadnavirus_pol/RT"/>
</dbReference>
<accession>A0ABN9WQY4</accession>
<proteinExistence type="predicted"/>
<dbReference type="EMBL" id="CAUYUJ010019170">
    <property type="protein sequence ID" value="CAK0889099.1"/>
    <property type="molecule type" value="Genomic_DNA"/>
</dbReference>
<feature type="non-terminal residue" evidence="2">
    <location>
        <position position="1"/>
    </location>
</feature>
<feature type="region of interest" description="Disordered" evidence="1">
    <location>
        <begin position="367"/>
        <end position="407"/>
    </location>
</feature>
<feature type="compositionally biased region" description="Low complexity" evidence="1">
    <location>
        <begin position="377"/>
        <end position="392"/>
    </location>
</feature>
<dbReference type="PANTHER" id="PTHR33050:SF7">
    <property type="entry name" value="RIBONUCLEASE H"/>
    <property type="match status" value="1"/>
</dbReference>
<evidence type="ECO:0000313" key="2">
    <source>
        <dbReference type="EMBL" id="CAK0889099.1"/>
    </source>
</evidence>
<comment type="caution">
    <text evidence="2">The sequence shown here is derived from an EMBL/GenBank/DDBJ whole genome shotgun (WGS) entry which is preliminary data.</text>
</comment>
<organism evidence="2 3">
    <name type="scientific">Prorocentrum cordatum</name>
    <dbReference type="NCBI Taxonomy" id="2364126"/>
    <lineage>
        <taxon>Eukaryota</taxon>
        <taxon>Sar</taxon>
        <taxon>Alveolata</taxon>
        <taxon>Dinophyceae</taxon>
        <taxon>Prorocentrales</taxon>
        <taxon>Prorocentraceae</taxon>
        <taxon>Prorocentrum</taxon>
    </lineage>
</organism>
<dbReference type="Proteomes" id="UP001189429">
    <property type="component" value="Unassembled WGS sequence"/>
</dbReference>
<name>A0ABN9WQY4_9DINO</name>
<gene>
    <name evidence="2" type="ORF">PCOR1329_LOCUS69748</name>
</gene>
<reference evidence="2" key="1">
    <citation type="submission" date="2023-10" db="EMBL/GenBank/DDBJ databases">
        <authorList>
            <person name="Chen Y."/>
            <person name="Shah S."/>
            <person name="Dougan E. K."/>
            <person name="Thang M."/>
            <person name="Chan C."/>
        </authorList>
    </citation>
    <scope>NUCLEOTIDE SEQUENCE [LARGE SCALE GENOMIC DNA]</scope>
</reference>
<dbReference type="PANTHER" id="PTHR33050">
    <property type="entry name" value="REVERSE TRANSCRIPTASE DOMAIN-CONTAINING PROTEIN"/>
    <property type="match status" value="1"/>
</dbReference>
<sequence>ATLKEVAEKLAAGGLRSPKDLEGSDPAEVAEAVGGNAGLRAFARRVHGRAAAAAAAAAASAEHAMGAGGSEARASRDAMPQPERLDPSLVELFGSEASAAEIAKAMSANADDVNVPDLLKAAKCDGLPYHMQDDFQVWTALAAGTKAAVRAGKTPFTYVDLTANAVLPAWLPADAVGGKSMGLAEDMWESRATSSISQLGAALRAATASPRCFRSIAQWSAAYLRYVPVAVAVGQLTWATALTHHATVVRLAEESRVTDGDSVLAVLCDQPQGQHWAKRAAQRDPELDIPKEAAAVNEQTALAARTRLDLISHHLKPKDAGVVRARGPAEGASDYQSQVAAAESALAKGASAAQAITKRAEQAAKAMASQQEELNKRQIALQQQQQQAQGRQNDSHAGSSRDAKRKAWMDNARQWKQYGKNVALHSDAAGIAGTSLAAAVDEQRGPGTACSHGEHFPLPPDVLEPFVPNGGGQPKGLSKREQIAWQLRQDHPLQLEGVSLDADLGRAIGYELAHSASEIDADRSKALAFWSSRAEQLRDAQVAWASDADPRIRQLVLGIHGPLIRELCEAMGFKDVGLVDALQQGFPYVGLLPKTHEAVVDVVPKALGRLDIEALRNQRWIMNQHILGRVRATDWDEDIWAQTSEDAQLGAMSEPVPVDQLDLGAATLSRRLPVQEQRSRGWKTRVVDNKTESGVNEACQAQQKVAHDGLDVLVLMLLQFARHAVAPRMWKRDISRAFRRLAIAAQHLDLAWVVFLYKGAAWAAQHLGMPFGTTSAVYAWHRVGAMLLAVIRRICLAPAARFVDDFFGCSKDGVYLTGGRCLTIFSMITGLPCAREKDADDVLTMVVLGAKVAMDMLCATVSVQISDDKVVKYKAILWQILCDRRCSQETAMKMAGRLSFAVSVTAGKVGRAYIKPFFAQAHAPLRGEGASCWLLQAAAWWLVHLAEVPAIVHSVPDATRRHVHLWTDAAGASRWLAAVLCVDRRWLFTRMQLGESIWRQLLPRGDHQIGLQELLAVPLAYETFSDLLRGALVTVSIDNQGVLHALLNGRAGAEDANLVVGKVWLDVARYQIGLHAVRVESHANVADDPTRDEWSLLRELGAVFRAPQMPVFRAPQSPTLLA</sequence>
<evidence type="ECO:0008006" key="4">
    <source>
        <dbReference type="Google" id="ProtNLM"/>
    </source>
</evidence>